<keyword evidence="2 3" id="KW-0808">Transferase</keyword>
<evidence type="ECO:0000256" key="1">
    <source>
        <dbReference type="ARBA" id="ARBA00022676"/>
    </source>
</evidence>
<accession>A0A6J5LJF5</accession>
<dbReference type="InterPro" id="IPR029044">
    <property type="entry name" value="Nucleotide-diphossugar_trans"/>
</dbReference>
<dbReference type="GO" id="GO:0016020">
    <property type="term" value="C:membrane"/>
    <property type="evidence" value="ECO:0007669"/>
    <property type="project" value="InterPro"/>
</dbReference>
<dbReference type="GO" id="GO:0016757">
    <property type="term" value="F:glycosyltransferase activity"/>
    <property type="evidence" value="ECO:0007669"/>
    <property type="project" value="UniProtKB-KW"/>
</dbReference>
<evidence type="ECO:0000256" key="2">
    <source>
        <dbReference type="ARBA" id="ARBA00022679"/>
    </source>
</evidence>
<sequence>MYAVASHHDDNYADLAAITDASKQEYCDIHGYKFFVLTDLKYSTIVGFNKIHFTLDLFKQHPEIEWLLFSECDAMITNLTISIEDKIDNDYHFVVPVDRLNINSGNFLARNSEQGRAYLQMIIDKEPEYQNVEWAEQQVIIDTIDQYPNVVKIVPQRHMNSYEQHIYDYCDIRTDVLGTSGQWQSGDWIVHWPGTYKPARLERASFHTQNLVK</sequence>
<dbReference type="EMBL" id="LR796274">
    <property type="protein sequence ID" value="CAB4133197.1"/>
    <property type="molecule type" value="Genomic_DNA"/>
</dbReference>
<dbReference type="Pfam" id="PF05637">
    <property type="entry name" value="Glyco_transf_34"/>
    <property type="match status" value="2"/>
</dbReference>
<gene>
    <name evidence="3" type="ORF">UFOVP257_71</name>
</gene>
<dbReference type="InterPro" id="IPR008630">
    <property type="entry name" value="Glyco_trans_34"/>
</dbReference>
<keyword evidence="1" id="KW-0328">Glycosyltransferase</keyword>
<reference evidence="3" key="1">
    <citation type="submission" date="2020-04" db="EMBL/GenBank/DDBJ databases">
        <authorList>
            <person name="Chiriac C."/>
            <person name="Salcher M."/>
            <person name="Ghai R."/>
            <person name="Kavagutti S V."/>
        </authorList>
    </citation>
    <scope>NUCLEOTIDE SEQUENCE</scope>
</reference>
<protein>
    <submittedName>
        <fullName evidence="3">Glycosyltransferase 34</fullName>
    </submittedName>
</protein>
<evidence type="ECO:0000313" key="3">
    <source>
        <dbReference type="EMBL" id="CAB4133197.1"/>
    </source>
</evidence>
<name>A0A6J5LJF5_9CAUD</name>
<organism evidence="3">
    <name type="scientific">uncultured Caudovirales phage</name>
    <dbReference type="NCBI Taxonomy" id="2100421"/>
    <lineage>
        <taxon>Viruses</taxon>
        <taxon>Duplodnaviria</taxon>
        <taxon>Heunggongvirae</taxon>
        <taxon>Uroviricota</taxon>
        <taxon>Caudoviricetes</taxon>
        <taxon>Peduoviridae</taxon>
        <taxon>Maltschvirus</taxon>
        <taxon>Maltschvirus maltsch</taxon>
    </lineage>
</organism>
<dbReference type="PANTHER" id="PTHR31306">
    <property type="entry name" value="ALPHA-1,6-MANNOSYLTRANSFERASE MNN11-RELATED"/>
    <property type="match status" value="1"/>
</dbReference>
<dbReference type="PANTHER" id="PTHR31306:SF4">
    <property type="entry name" value="ALPHA-1,2-GALACTOSYLTRANSFERASE"/>
    <property type="match status" value="1"/>
</dbReference>
<dbReference type="GO" id="GO:0006487">
    <property type="term" value="P:protein N-linked glycosylation"/>
    <property type="evidence" value="ECO:0007669"/>
    <property type="project" value="TreeGrafter"/>
</dbReference>
<proteinExistence type="predicted"/>
<dbReference type="Gene3D" id="3.90.550.10">
    <property type="entry name" value="Spore Coat Polysaccharide Biosynthesis Protein SpsA, Chain A"/>
    <property type="match status" value="1"/>
</dbReference>